<evidence type="ECO:0000313" key="2">
    <source>
        <dbReference type="EMBL" id="MBM7280378.1"/>
    </source>
</evidence>
<feature type="transmembrane region" description="Helical" evidence="1">
    <location>
        <begin position="101"/>
        <end position="121"/>
    </location>
</feature>
<evidence type="ECO:0008006" key="4">
    <source>
        <dbReference type="Google" id="ProtNLM"/>
    </source>
</evidence>
<protein>
    <recommendedName>
        <fullName evidence="4">YrhK domain-containing protein</fullName>
    </recommendedName>
</protein>
<feature type="transmembrane region" description="Helical" evidence="1">
    <location>
        <begin position="28"/>
        <end position="50"/>
    </location>
</feature>
<organism evidence="2 3">
    <name type="scientific">Gordonia rubripertincta</name>
    <name type="common">Rhodococcus corallinus</name>
    <dbReference type="NCBI Taxonomy" id="36822"/>
    <lineage>
        <taxon>Bacteria</taxon>
        <taxon>Bacillati</taxon>
        <taxon>Actinomycetota</taxon>
        <taxon>Actinomycetes</taxon>
        <taxon>Mycobacteriales</taxon>
        <taxon>Gordoniaceae</taxon>
        <taxon>Gordonia</taxon>
    </lineage>
</organism>
<dbReference type="RefSeq" id="WP_204718941.1">
    <property type="nucleotide sequence ID" value="NZ_JAFFGU010000019.1"/>
</dbReference>
<keyword evidence="1" id="KW-0812">Transmembrane</keyword>
<comment type="caution">
    <text evidence="2">The sequence shown here is derived from an EMBL/GenBank/DDBJ whole genome shotgun (WGS) entry which is preliminary data.</text>
</comment>
<evidence type="ECO:0000256" key="1">
    <source>
        <dbReference type="SAM" id="Phobius"/>
    </source>
</evidence>
<evidence type="ECO:0000313" key="3">
    <source>
        <dbReference type="Proteomes" id="UP001195196"/>
    </source>
</evidence>
<sequence length="136" mass="14762">MLAYSVLQLMLNWSPGAILDGLGDLFRWLWGGLLLTGTLMAATGIGLDLVRSVLMRKRPEREQDWLNDSTGLTLESAGMFFSAGALLVYGITILAPMKSSSAFAGGTFIVFGVACLVRSVIIRRDLRRVVRGDLSP</sequence>
<dbReference type="Proteomes" id="UP001195196">
    <property type="component" value="Unassembled WGS sequence"/>
</dbReference>
<proteinExistence type="predicted"/>
<feature type="transmembrane region" description="Helical" evidence="1">
    <location>
        <begin position="71"/>
        <end position="95"/>
    </location>
</feature>
<name>A0AAW4GAZ7_GORRU</name>
<reference evidence="2" key="1">
    <citation type="submission" date="2021-02" db="EMBL/GenBank/DDBJ databases">
        <title>Taxonomy, biology and ecology of Rhodococcus bacteria occurring in California pistachio and other woody hosts as revealed by genome sequence analyses.</title>
        <authorList>
            <person name="Riely B."/>
            <person name="Gai Y."/>
        </authorList>
    </citation>
    <scope>NUCLEOTIDE SEQUENCE</scope>
    <source>
        <strain evidence="2">BP-295</strain>
    </source>
</reference>
<dbReference type="AlphaFoldDB" id="A0AAW4GAZ7"/>
<accession>A0AAW4GAZ7</accession>
<keyword evidence="1" id="KW-0472">Membrane</keyword>
<gene>
    <name evidence="2" type="ORF">JTZ10_21775</name>
</gene>
<keyword evidence="1" id="KW-1133">Transmembrane helix</keyword>
<dbReference type="EMBL" id="JAFFGU010000019">
    <property type="protein sequence ID" value="MBM7280378.1"/>
    <property type="molecule type" value="Genomic_DNA"/>
</dbReference>